<protein>
    <submittedName>
        <fullName evidence="2">Uncharacterized protein</fullName>
    </submittedName>
</protein>
<feature type="chain" id="PRO_5042046969" evidence="1">
    <location>
        <begin position="23"/>
        <end position="137"/>
    </location>
</feature>
<dbReference type="AlphaFoldDB" id="A0AAD4SJD7"/>
<evidence type="ECO:0000256" key="1">
    <source>
        <dbReference type="SAM" id="SignalP"/>
    </source>
</evidence>
<sequence>MERSSLFLLLAAAIFVALYCHASSVEKRGVSKTIHLLRPKSYFGSELIQCISCNGWCLAVETNNFRNWKTIFGPFDISETILSNVPYYAKHGFGVQPYNDTSFNFYSLFSMFIFSSKKKDILKKSFFTMCTQDKKIP</sequence>
<dbReference type="Proteomes" id="UP001202328">
    <property type="component" value="Unassembled WGS sequence"/>
</dbReference>
<feature type="signal peptide" evidence="1">
    <location>
        <begin position="1"/>
        <end position="22"/>
    </location>
</feature>
<evidence type="ECO:0000313" key="2">
    <source>
        <dbReference type="EMBL" id="KAI3908753.1"/>
    </source>
</evidence>
<keyword evidence="1" id="KW-0732">Signal</keyword>
<dbReference type="Pfam" id="PF03767">
    <property type="entry name" value="Acid_phosphat_B"/>
    <property type="match status" value="1"/>
</dbReference>
<name>A0AAD4SJD7_9MAGN</name>
<dbReference type="PANTHER" id="PTHR31284:SF19">
    <property type="entry name" value="VEGETATIVE STORAGE PROTEIN 1-RELATED"/>
    <property type="match status" value="1"/>
</dbReference>
<dbReference type="EMBL" id="JAJJMB010010439">
    <property type="protein sequence ID" value="KAI3908753.1"/>
    <property type="molecule type" value="Genomic_DNA"/>
</dbReference>
<reference evidence="2" key="1">
    <citation type="submission" date="2022-04" db="EMBL/GenBank/DDBJ databases">
        <title>A functionally conserved STORR gene fusion in Papaver species that diverged 16.8 million years ago.</title>
        <authorList>
            <person name="Catania T."/>
        </authorList>
    </citation>
    <scope>NUCLEOTIDE SEQUENCE</scope>
    <source>
        <strain evidence="2">S-188037</strain>
    </source>
</reference>
<dbReference type="InterPro" id="IPR005519">
    <property type="entry name" value="Acid_phosphat_B-like"/>
</dbReference>
<gene>
    <name evidence="2" type="ORF">MKW98_029303</name>
</gene>
<evidence type="ECO:0000313" key="3">
    <source>
        <dbReference type="Proteomes" id="UP001202328"/>
    </source>
</evidence>
<dbReference type="PANTHER" id="PTHR31284">
    <property type="entry name" value="ACID PHOSPHATASE-LIKE PROTEIN"/>
    <property type="match status" value="1"/>
</dbReference>
<comment type="caution">
    <text evidence="2">The sequence shown here is derived from an EMBL/GenBank/DDBJ whole genome shotgun (WGS) entry which is preliminary data.</text>
</comment>
<accession>A0AAD4SJD7</accession>
<keyword evidence="3" id="KW-1185">Reference proteome</keyword>
<proteinExistence type="predicted"/>
<organism evidence="2 3">
    <name type="scientific">Papaver atlanticum</name>
    <dbReference type="NCBI Taxonomy" id="357466"/>
    <lineage>
        <taxon>Eukaryota</taxon>
        <taxon>Viridiplantae</taxon>
        <taxon>Streptophyta</taxon>
        <taxon>Embryophyta</taxon>
        <taxon>Tracheophyta</taxon>
        <taxon>Spermatophyta</taxon>
        <taxon>Magnoliopsida</taxon>
        <taxon>Ranunculales</taxon>
        <taxon>Papaveraceae</taxon>
        <taxon>Papaveroideae</taxon>
        <taxon>Papaver</taxon>
    </lineage>
</organism>